<dbReference type="GO" id="GO:0046872">
    <property type="term" value="F:metal ion binding"/>
    <property type="evidence" value="ECO:0007669"/>
    <property type="project" value="UniProtKB-KW"/>
</dbReference>
<dbReference type="InParanoid" id="A0A0C2SUB7"/>
<feature type="chain" id="PRO_5002167679" evidence="12">
    <location>
        <begin position="18"/>
        <end position="248"/>
    </location>
</feature>
<proteinExistence type="predicted"/>
<dbReference type="Gene3D" id="3.20.20.370">
    <property type="entry name" value="Glycoside hydrolase/deacetylase"/>
    <property type="match status" value="1"/>
</dbReference>
<evidence type="ECO:0000313" key="14">
    <source>
        <dbReference type="EMBL" id="KIL57644.1"/>
    </source>
</evidence>
<name>A0A0C2SUB7_AMAMK</name>
<dbReference type="Pfam" id="PF01522">
    <property type="entry name" value="Polysacc_deac_1"/>
    <property type="match status" value="1"/>
</dbReference>
<evidence type="ECO:0000256" key="12">
    <source>
        <dbReference type="SAM" id="SignalP"/>
    </source>
</evidence>
<dbReference type="PROSITE" id="PS51677">
    <property type="entry name" value="NODB"/>
    <property type="match status" value="1"/>
</dbReference>
<dbReference type="GO" id="GO:0016810">
    <property type="term" value="F:hydrolase activity, acting on carbon-nitrogen (but not peptide) bonds"/>
    <property type="evidence" value="ECO:0007669"/>
    <property type="project" value="InterPro"/>
</dbReference>
<keyword evidence="10" id="KW-0449">Lipoprotein</keyword>
<keyword evidence="4" id="KW-0336">GPI-anchor</keyword>
<keyword evidence="11" id="KW-0961">Cell wall biogenesis/degradation</keyword>
<evidence type="ECO:0000256" key="2">
    <source>
        <dbReference type="ARBA" id="ARBA00004609"/>
    </source>
</evidence>
<keyword evidence="5" id="KW-0479">Metal-binding</keyword>
<dbReference type="GO" id="GO:0098552">
    <property type="term" value="C:side of membrane"/>
    <property type="evidence" value="ECO:0007669"/>
    <property type="project" value="UniProtKB-KW"/>
</dbReference>
<evidence type="ECO:0000256" key="10">
    <source>
        <dbReference type="ARBA" id="ARBA00023288"/>
    </source>
</evidence>
<feature type="domain" description="NodB homology" evidence="13">
    <location>
        <begin position="35"/>
        <end position="220"/>
    </location>
</feature>
<keyword evidence="15" id="KW-1185">Reference proteome</keyword>
<evidence type="ECO:0000256" key="6">
    <source>
        <dbReference type="ARBA" id="ARBA00022729"/>
    </source>
</evidence>
<keyword evidence="6 12" id="KW-0732">Signal</keyword>
<dbReference type="GO" id="GO:0005886">
    <property type="term" value="C:plasma membrane"/>
    <property type="evidence" value="ECO:0007669"/>
    <property type="project" value="UniProtKB-SubCell"/>
</dbReference>
<dbReference type="HOGENOM" id="CLU_021264_11_2_1"/>
<gene>
    <name evidence="14" type="ORF">M378DRAFT_171533</name>
</gene>
<evidence type="ECO:0000256" key="7">
    <source>
        <dbReference type="ARBA" id="ARBA00022801"/>
    </source>
</evidence>
<dbReference type="STRING" id="946122.A0A0C2SUB7"/>
<dbReference type="AlphaFoldDB" id="A0A0C2SUB7"/>
<comment type="cofactor">
    <cofactor evidence="1">
        <name>Co(2+)</name>
        <dbReference type="ChEBI" id="CHEBI:48828"/>
    </cofactor>
</comment>
<dbReference type="CDD" id="cd10951">
    <property type="entry name" value="CE4_ClCDA_like"/>
    <property type="match status" value="1"/>
</dbReference>
<dbReference type="Proteomes" id="UP000054549">
    <property type="component" value="Unassembled WGS sequence"/>
</dbReference>
<reference evidence="14 15" key="1">
    <citation type="submission" date="2014-04" db="EMBL/GenBank/DDBJ databases">
        <title>Evolutionary Origins and Diversification of the Mycorrhizal Mutualists.</title>
        <authorList>
            <consortium name="DOE Joint Genome Institute"/>
            <consortium name="Mycorrhizal Genomics Consortium"/>
            <person name="Kohler A."/>
            <person name="Kuo A."/>
            <person name="Nagy L.G."/>
            <person name="Floudas D."/>
            <person name="Copeland A."/>
            <person name="Barry K.W."/>
            <person name="Cichocki N."/>
            <person name="Veneault-Fourrey C."/>
            <person name="LaButti K."/>
            <person name="Lindquist E.A."/>
            <person name="Lipzen A."/>
            <person name="Lundell T."/>
            <person name="Morin E."/>
            <person name="Murat C."/>
            <person name="Riley R."/>
            <person name="Ohm R."/>
            <person name="Sun H."/>
            <person name="Tunlid A."/>
            <person name="Henrissat B."/>
            <person name="Grigoriev I.V."/>
            <person name="Hibbett D.S."/>
            <person name="Martin F."/>
        </authorList>
    </citation>
    <scope>NUCLEOTIDE SEQUENCE [LARGE SCALE GENOMIC DNA]</scope>
    <source>
        <strain evidence="14 15">Koide BX008</strain>
    </source>
</reference>
<dbReference type="EMBL" id="KN818362">
    <property type="protein sequence ID" value="KIL57644.1"/>
    <property type="molecule type" value="Genomic_DNA"/>
</dbReference>
<evidence type="ECO:0000259" key="13">
    <source>
        <dbReference type="PROSITE" id="PS51677"/>
    </source>
</evidence>
<dbReference type="GO" id="GO:0071555">
    <property type="term" value="P:cell wall organization"/>
    <property type="evidence" value="ECO:0007669"/>
    <property type="project" value="UniProtKB-KW"/>
</dbReference>
<evidence type="ECO:0000256" key="4">
    <source>
        <dbReference type="ARBA" id="ARBA00022622"/>
    </source>
</evidence>
<dbReference type="PANTHER" id="PTHR46471:SF2">
    <property type="entry name" value="CHITIN DEACETYLASE-RELATED"/>
    <property type="match status" value="1"/>
</dbReference>
<dbReference type="SUPFAM" id="SSF88713">
    <property type="entry name" value="Glycoside hydrolase/deacetylase"/>
    <property type="match status" value="1"/>
</dbReference>
<dbReference type="InterPro" id="IPR011330">
    <property type="entry name" value="Glyco_hydro/deAcase_b/a-brl"/>
</dbReference>
<comment type="subcellular location">
    <subcellularLocation>
        <location evidence="2">Cell membrane</location>
        <topology evidence="2">Lipid-anchor</topology>
        <topology evidence="2">GPI-anchor</topology>
    </subcellularLocation>
</comment>
<dbReference type="PANTHER" id="PTHR46471">
    <property type="entry name" value="CHITIN DEACETYLASE"/>
    <property type="match status" value="1"/>
</dbReference>
<evidence type="ECO:0000256" key="1">
    <source>
        <dbReference type="ARBA" id="ARBA00001941"/>
    </source>
</evidence>
<keyword evidence="9" id="KW-0119">Carbohydrate metabolism</keyword>
<organism evidence="14 15">
    <name type="scientific">Amanita muscaria (strain Koide BX008)</name>
    <dbReference type="NCBI Taxonomy" id="946122"/>
    <lineage>
        <taxon>Eukaryota</taxon>
        <taxon>Fungi</taxon>
        <taxon>Dikarya</taxon>
        <taxon>Basidiomycota</taxon>
        <taxon>Agaricomycotina</taxon>
        <taxon>Agaricomycetes</taxon>
        <taxon>Agaricomycetidae</taxon>
        <taxon>Agaricales</taxon>
        <taxon>Pluteineae</taxon>
        <taxon>Amanitaceae</taxon>
        <taxon>Amanita</taxon>
    </lineage>
</organism>
<evidence type="ECO:0000256" key="5">
    <source>
        <dbReference type="ARBA" id="ARBA00022723"/>
    </source>
</evidence>
<keyword evidence="4" id="KW-0325">Glycoprotein</keyword>
<dbReference type="OrthoDB" id="2125469at2759"/>
<sequence length="248" mass="27717">MLFLSAVISVLAVLGNASPTKRQNANVIYSCTQPNMVALTFDDGPYIWGSEVSDILTQHNATGTFFYNGNNWDCIYDSNIIATVQHVYNAGHMIASHTWSHPDLTTLTWDQIHNEMWLVEQAILRITGAYPAFFRPPYGSFNDLVLQAAYVRGQQVVIWDFDSGDSVGASVQQQMANYDNTIASHPSNILALNHETYDSTVHQTLPYAIQQLQAAGYQLVSLDVCLGGEQRYQYVTAPQQFDPSTWHC</sequence>
<protein>
    <submittedName>
        <fullName evidence="14">Carbohydrate esterase family 4 protein</fullName>
    </submittedName>
</protein>
<evidence type="ECO:0000256" key="11">
    <source>
        <dbReference type="ARBA" id="ARBA00023316"/>
    </source>
</evidence>
<dbReference type="GO" id="GO:0005975">
    <property type="term" value="P:carbohydrate metabolic process"/>
    <property type="evidence" value="ECO:0007669"/>
    <property type="project" value="InterPro"/>
</dbReference>
<evidence type="ECO:0000256" key="9">
    <source>
        <dbReference type="ARBA" id="ARBA00023277"/>
    </source>
</evidence>
<feature type="signal peptide" evidence="12">
    <location>
        <begin position="1"/>
        <end position="17"/>
    </location>
</feature>
<dbReference type="InterPro" id="IPR002509">
    <property type="entry name" value="NODB_dom"/>
</dbReference>
<keyword evidence="7" id="KW-0378">Hydrolase</keyword>
<evidence type="ECO:0000256" key="8">
    <source>
        <dbReference type="ARBA" id="ARBA00023136"/>
    </source>
</evidence>
<keyword evidence="8" id="KW-0472">Membrane</keyword>
<evidence type="ECO:0000256" key="3">
    <source>
        <dbReference type="ARBA" id="ARBA00022475"/>
    </source>
</evidence>
<accession>A0A0C2SUB7</accession>
<keyword evidence="3" id="KW-1003">Cell membrane</keyword>
<evidence type="ECO:0000313" key="15">
    <source>
        <dbReference type="Proteomes" id="UP000054549"/>
    </source>
</evidence>